<keyword evidence="3" id="KW-1185">Reference proteome</keyword>
<evidence type="ECO:0000313" key="2">
    <source>
        <dbReference type="EMBL" id="KAJ7748782.1"/>
    </source>
</evidence>
<gene>
    <name evidence="2" type="ORF">DFH07DRAFT_560873</name>
</gene>
<evidence type="ECO:0000256" key="1">
    <source>
        <dbReference type="SAM" id="Coils"/>
    </source>
</evidence>
<evidence type="ECO:0000313" key="3">
    <source>
        <dbReference type="Proteomes" id="UP001215280"/>
    </source>
</evidence>
<evidence type="ECO:0008006" key="4">
    <source>
        <dbReference type="Google" id="ProtNLM"/>
    </source>
</evidence>
<proteinExistence type="predicted"/>
<reference evidence="2" key="1">
    <citation type="submission" date="2023-03" db="EMBL/GenBank/DDBJ databases">
        <title>Massive genome expansion in bonnet fungi (Mycena s.s.) driven by repeated elements and novel gene families across ecological guilds.</title>
        <authorList>
            <consortium name="Lawrence Berkeley National Laboratory"/>
            <person name="Harder C.B."/>
            <person name="Miyauchi S."/>
            <person name="Viragh M."/>
            <person name="Kuo A."/>
            <person name="Thoen E."/>
            <person name="Andreopoulos B."/>
            <person name="Lu D."/>
            <person name="Skrede I."/>
            <person name="Drula E."/>
            <person name="Henrissat B."/>
            <person name="Morin E."/>
            <person name="Kohler A."/>
            <person name="Barry K."/>
            <person name="LaButti K."/>
            <person name="Morin E."/>
            <person name="Salamov A."/>
            <person name="Lipzen A."/>
            <person name="Mereny Z."/>
            <person name="Hegedus B."/>
            <person name="Baldrian P."/>
            <person name="Stursova M."/>
            <person name="Weitz H."/>
            <person name="Taylor A."/>
            <person name="Grigoriev I.V."/>
            <person name="Nagy L.G."/>
            <person name="Martin F."/>
            <person name="Kauserud H."/>
        </authorList>
    </citation>
    <scope>NUCLEOTIDE SEQUENCE</scope>
    <source>
        <strain evidence="2">CBHHK188m</strain>
    </source>
</reference>
<dbReference type="Proteomes" id="UP001215280">
    <property type="component" value="Unassembled WGS sequence"/>
</dbReference>
<dbReference type="EMBL" id="JARJLG010000088">
    <property type="protein sequence ID" value="KAJ7748782.1"/>
    <property type="molecule type" value="Genomic_DNA"/>
</dbReference>
<organism evidence="2 3">
    <name type="scientific">Mycena maculata</name>
    <dbReference type="NCBI Taxonomy" id="230809"/>
    <lineage>
        <taxon>Eukaryota</taxon>
        <taxon>Fungi</taxon>
        <taxon>Dikarya</taxon>
        <taxon>Basidiomycota</taxon>
        <taxon>Agaricomycotina</taxon>
        <taxon>Agaricomycetes</taxon>
        <taxon>Agaricomycetidae</taxon>
        <taxon>Agaricales</taxon>
        <taxon>Marasmiineae</taxon>
        <taxon>Mycenaceae</taxon>
        <taxon>Mycena</taxon>
    </lineage>
</organism>
<name>A0AAD7IU80_9AGAR</name>
<protein>
    <recommendedName>
        <fullName evidence="4">F-box domain-containing protein</fullName>
    </recommendedName>
</protein>
<dbReference type="SUPFAM" id="SSF52047">
    <property type="entry name" value="RNI-like"/>
    <property type="match status" value="1"/>
</dbReference>
<accession>A0AAD7IU80</accession>
<feature type="coiled-coil region" evidence="1">
    <location>
        <begin position="3"/>
        <end position="30"/>
    </location>
</feature>
<dbReference type="InterPro" id="IPR032675">
    <property type="entry name" value="LRR_dom_sf"/>
</dbReference>
<comment type="caution">
    <text evidence="2">The sequence shown here is derived from an EMBL/GenBank/DDBJ whole genome shotgun (WGS) entry which is preliminary data.</text>
</comment>
<dbReference type="Gene3D" id="3.80.10.10">
    <property type="entry name" value="Ribonuclease Inhibitor"/>
    <property type="match status" value="1"/>
</dbReference>
<dbReference type="AlphaFoldDB" id="A0AAD7IU80"/>
<keyword evidence="1" id="KW-0175">Coiled coil</keyword>
<sequence>MSVQELQARLEKILADIDLQKEVLRKLEQSKSLVQSQLNAVRDPMARLPFDISSEIFLRCLPSRPEPRARHAPMLLLNICQTWTDIALATSALWAVIHVVFPRADSFTNVVESWLRRACDRPLSVTLSGNLNTNIAAIVWQHCRQLKNLEIDYYDEDNGENHIGGPIDLLGITPPTLWPLLETLRIRGVPDPTGSQGYSGPQILEVLRLAPNLSKCMLEGLDPIFDVPNLPEQIILPGLRRLMFGGSDNYNPDSNDDILKCLSLPGLETLSISTHDVSYDDLFSFLERSSPPLRELVVGNRSPRREKPTRLLETLCLVPTLTRFELWWPDLAFLEGLFAALAKPSSQLLPDLHSLVLHVRLPSFSSISESSWRTLLHALSARRIQIRTFQIKTGFSRPPFDTIAPILPAFRGLVADGMQIYIGSRDQNFV</sequence>